<proteinExistence type="predicted"/>
<dbReference type="EMBL" id="JAZGSY010000273">
    <property type="protein sequence ID" value="KAL1837680.1"/>
    <property type="molecule type" value="Genomic_DNA"/>
</dbReference>
<dbReference type="Proteomes" id="UP001583172">
    <property type="component" value="Unassembled WGS sequence"/>
</dbReference>
<dbReference type="Pfam" id="PF11917">
    <property type="entry name" value="DUF3435"/>
    <property type="match status" value="1"/>
</dbReference>
<accession>A0ABR3V7F2</accession>
<name>A0ABR3V7F2_HUMIN</name>
<feature type="region of interest" description="Disordered" evidence="1">
    <location>
        <begin position="414"/>
        <end position="442"/>
    </location>
</feature>
<keyword evidence="3" id="KW-1185">Reference proteome</keyword>
<organism evidence="2 3">
    <name type="scientific">Humicola insolens</name>
    <name type="common">Soft-rot fungus</name>
    <dbReference type="NCBI Taxonomy" id="85995"/>
    <lineage>
        <taxon>Eukaryota</taxon>
        <taxon>Fungi</taxon>
        <taxon>Dikarya</taxon>
        <taxon>Ascomycota</taxon>
        <taxon>Pezizomycotina</taxon>
        <taxon>Sordariomycetes</taxon>
        <taxon>Sordariomycetidae</taxon>
        <taxon>Sordariales</taxon>
        <taxon>Chaetomiaceae</taxon>
        <taxon>Mycothermus</taxon>
    </lineage>
</organism>
<evidence type="ECO:0000313" key="2">
    <source>
        <dbReference type="EMBL" id="KAL1837680.1"/>
    </source>
</evidence>
<sequence>MASARPSGGARHHADFIKRFTEQEARRREAKQQKVPLTAAQRAARRERLRKIRFIKPADADCTKSNIAGVLRKWKRYNVTSWGTSWQYFREYKQLYARMVGQYMDINDSKEVKKFHDTELIRKHGLRPPNVLGKEVADWNDLLVLLTYNIADDTRIFPRERHRINLWGCYLFLACTGCRPAEIVDNETKKPKDGSWEEIYGPKAIHPSDRAPAMSHKLLQFDSGYVAAQVGAGEDNEEEKLSDEEAKMVDGMLSTETLGRGRPKALCYEDIMLMVVRHPVTGENVHVMAVKVIHHKGADNKPKPNVFILIYFTDPLSDVCRTIFFFTPTRRLMFCLVTVIISIAVHDRAFDALNLTSVKSVFGVKNSGPVRCTPLRWKKEWLKRPVFRWFDGPEISEEKALQYSQLRDDMAQQSLDAGQEKPMQPKDFRRGAANEANGNAPDAVRDQMMRHDPKWATFNSAYINAKVKFHFQNAVLHEPHEDALIEMLTHISVTRELRAGRDIVPAEVWRDLPPDPEIVELEQRRERLKSGQYRIRGHDNEQQVRDLTRQIRSKKAQRLTKIVKEYRADYFYNRPTWDIERQARGEEEEEYVEPDIDLQIPERAQLAEMLCHQPQDLSPAALHERRIQVAELMVALCDKRETARCKLTRQSAQHEVSVKEESPASDAFPLLMQKTQCPRCIGDQRLPYETRVFPYCRPSVMNDHFDREHLEDLKEKEQRDRIFCDHPRCKEEGVKLKNLDHFRAHVMNVHGIELRPSDRAKSFPKSSRRVVPVFA</sequence>
<dbReference type="PANTHER" id="PTHR37535">
    <property type="entry name" value="FLUG DOMAIN PROTEIN"/>
    <property type="match status" value="1"/>
</dbReference>
<gene>
    <name evidence="2" type="ORF">VTJ49DRAFT_3530</name>
</gene>
<dbReference type="InterPro" id="IPR021842">
    <property type="entry name" value="DUF3435"/>
</dbReference>
<evidence type="ECO:0000256" key="1">
    <source>
        <dbReference type="SAM" id="MobiDB-lite"/>
    </source>
</evidence>
<evidence type="ECO:0000313" key="3">
    <source>
        <dbReference type="Proteomes" id="UP001583172"/>
    </source>
</evidence>
<comment type="caution">
    <text evidence="2">The sequence shown here is derived from an EMBL/GenBank/DDBJ whole genome shotgun (WGS) entry which is preliminary data.</text>
</comment>
<protein>
    <recommendedName>
        <fullName evidence="4">FluG domain-containing protein</fullName>
    </recommendedName>
</protein>
<dbReference type="PANTHER" id="PTHR37535:SF3">
    <property type="entry name" value="FLUG DOMAIN-CONTAINING PROTEIN"/>
    <property type="match status" value="1"/>
</dbReference>
<feature type="region of interest" description="Disordered" evidence="1">
    <location>
        <begin position="1"/>
        <end position="42"/>
    </location>
</feature>
<feature type="compositionally biased region" description="Basic and acidic residues" evidence="1">
    <location>
        <begin position="12"/>
        <end position="32"/>
    </location>
</feature>
<feature type="compositionally biased region" description="Basic and acidic residues" evidence="1">
    <location>
        <begin position="423"/>
        <end position="432"/>
    </location>
</feature>
<evidence type="ECO:0008006" key="4">
    <source>
        <dbReference type="Google" id="ProtNLM"/>
    </source>
</evidence>
<reference evidence="2 3" key="1">
    <citation type="journal article" date="2024" name="Commun. Biol.">
        <title>Comparative genomic analysis of thermophilic fungi reveals convergent evolutionary adaptations and gene losses.</title>
        <authorList>
            <person name="Steindorff A.S."/>
            <person name="Aguilar-Pontes M.V."/>
            <person name="Robinson A.J."/>
            <person name="Andreopoulos B."/>
            <person name="LaButti K."/>
            <person name="Kuo A."/>
            <person name="Mondo S."/>
            <person name="Riley R."/>
            <person name="Otillar R."/>
            <person name="Haridas S."/>
            <person name="Lipzen A."/>
            <person name="Grimwood J."/>
            <person name="Schmutz J."/>
            <person name="Clum A."/>
            <person name="Reid I.D."/>
            <person name="Moisan M.C."/>
            <person name="Butler G."/>
            <person name="Nguyen T.T.M."/>
            <person name="Dewar K."/>
            <person name="Conant G."/>
            <person name="Drula E."/>
            <person name="Henrissat B."/>
            <person name="Hansel C."/>
            <person name="Singer S."/>
            <person name="Hutchinson M.I."/>
            <person name="de Vries R.P."/>
            <person name="Natvig D.O."/>
            <person name="Powell A.J."/>
            <person name="Tsang A."/>
            <person name="Grigoriev I.V."/>
        </authorList>
    </citation>
    <scope>NUCLEOTIDE SEQUENCE [LARGE SCALE GENOMIC DNA]</scope>
    <source>
        <strain evidence="2 3">CBS 620.91</strain>
    </source>
</reference>